<comment type="caution">
    <text evidence="7">The sequence shown here is derived from an EMBL/GenBank/DDBJ whole genome shotgun (WGS) entry which is preliminary data.</text>
</comment>
<name>A0A0F9MGU2_9ZZZZ</name>
<evidence type="ECO:0000256" key="1">
    <source>
        <dbReference type="ARBA" id="ARBA00001968"/>
    </source>
</evidence>
<dbReference type="GO" id="GO:0003910">
    <property type="term" value="F:DNA ligase (ATP) activity"/>
    <property type="evidence" value="ECO:0007669"/>
    <property type="project" value="InterPro"/>
</dbReference>
<dbReference type="InterPro" id="IPR016059">
    <property type="entry name" value="DNA_ligase_ATP-dep_CS"/>
</dbReference>
<reference evidence="7" key="1">
    <citation type="journal article" date="2015" name="Nature">
        <title>Complex archaea that bridge the gap between prokaryotes and eukaryotes.</title>
        <authorList>
            <person name="Spang A."/>
            <person name="Saw J.H."/>
            <person name="Jorgensen S.L."/>
            <person name="Zaremba-Niedzwiedzka K."/>
            <person name="Martijn J."/>
            <person name="Lind A.E."/>
            <person name="van Eijk R."/>
            <person name="Schleper C."/>
            <person name="Guy L."/>
            <person name="Ettema T.J."/>
        </authorList>
    </citation>
    <scope>NUCLEOTIDE SEQUENCE</scope>
</reference>
<dbReference type="Gene3D" id="3.30.470.30">
    <property type="entry name" value="DNA ligase/mRNA capping enzyme"/>
    <property type="match status" value="1"/>
</dbReference>
<evidence type="ECO:0000313" key="7">
    <source>
        <dbReference type="EMBL" id="KKM68307.1"/>
    </source>
</evidence>
<evidence type="ECO:0000256" key="5">
    <source>
        <dbReference type="ARBA" id="ARBA00023204"/>
    </source>
</evidence>
<dbReference type="GO" id="GO:0006310">
    <property type="term" value="P:DNA recombination"/>
    <property type="evidence" value="ECO:0007669"/>
    <property type="project" value="InterPro"/>
</dbReference>
<organism evidence="7">
    <name type="scientific">marine sediment metagenome</name>
    <dbReference type="NCBI Taxonomy" id="412755"/>
    <lineage>
        <taxon>unclassified sequences</taxon>
        <taxon>metagenomes</taxon>
        <taxon>ecological metagenomes</taxon>
    </lineage>
</organism>
<dbReference type="GO" id="GO:0006281">
    <property type="term" value="P:DNA repair"/>
    <property type="evidence" value="ECO:0007669"/>
    <property type="project" value="UniProtKB-KW"/>
</dbReference>
<dbReference type="GO" id="GO:0006260">
    <property type="term" value="P:DNA replication"/>
    <property type="evidence" value="ECO:0007669"/>
    <property type="project" value="UniProtKB-KW"/>
</dbReference>
<evidence type="ECO:0000256" key="4">
    <source>
        <dbReference type="ARBA" id="ARBA00022763"/>
    </source>
</evidence>
<dbReference type="SUPFAM" id="SSF50249">
    <property type="entry name" value="Nucleic acid-binding proteins"/>
    <property type="match status" value="1"/>
</dbReference>
<dbReference type="Gene3D" id="3.30.1490.70">
    <property type="match status" value="1"/>
</dbReference>
<keyword evidence="3" id="KW-0235">DNA replication</keyword>
<keyword evidence="2" id="KW-0436">Ligase</keyword>
<dbReference type="PANTHER" id="PTHR47810:SF1">
    <property type="entry name" value="DNA LIGASE B"/>
    <property type="match status" value="1"/>
</dbReference>
<dbReference type="InterPro" id="IPR050326">
    <property type="entry name" value="NAD_dep_DNA_ligaseB"/>
</dbReference>
<dbReference type="Pfam" id="PF01068">
    <property type="entry name" value="DNA_ligase_A_M"/>
    <property type="match status" value="1"/>
</dbReference>
<dbReference type="Gene3D" id="2.40.50.140">
    <property type="entry name" value="Nucleic acid-binding proteins"/>
    <property type="match status" value="1"/>
</dbReference>
<proteinExistence type="predicted"/>
<dbReference type="InterPro" id="IPR012340">
    <property type="entry name" value="NA-bd_OB-fold"/>
</dbReference>
<keyword evidence="5" id="KW-0234">DNA repair</keyword>
<dbReference type="PROSITE" id="PS50160">
    <property type="entry name" value="DNA_LIGASE_A3"/>
    <property type="match status" value="1"/>
</dbReference>
<gene>
    <name evidence="7" type="ORF">LCGC14_1462180</name>
</gene>
<keyword evidence="4" id="KW-0227">DNA damage</keyword>
<dbReference type="GO" id="GO:0005524">
    <property type="term" value="F:ATP binding"/>
    <property type="evidence" value="ECO:0007669"/>
    <property type="project" value="InterPro"/>
</dbReference>
<dbReference type="PANTHER" id="PTHR47810">
    <property type="entry name" value="DNA LIGASE"/>
    <property type="match status" value="1"/>
</dbReference>
<feature type="domain" description="ATP-dependent DNA ligase family profile" evidence="6">
    <location>
        <begin position="126"/>
        <end position="216"/>
    </location>
</feature>
<dbReference type="AlphaFoldDB" id="A0A0F9MGU2"/>
<accession>A0A0F9MGU2</accession>
<comment type="cofactor">
    <cofactor evidence="1">
        <name>a divalent metal cation</name>
        <dbReference type="ChEBI" id="CHEBI:60240"/>
    </cofactor>
</comment>
<evidence type="ECO:0000256" key="2">
    <source>
        <dbReference type="ARBA" id="ARBA00022598"/>
    </source>
</evidence>
<dbReference type="SUPFAM" id="SSF56091">
    <property type="entry name" value="DNA ligase/mRNA capping enzyme, catalytic domain"/>
    <property type="match status" value="1"/>
</dbReference>
<sequence>MKKFEPMKAYNKKEDLSCIKYPKLVSFKLDGIRCVIRDGEFLSRSLKPIVNEQIKEKLQPLASFSKGYSIILDGEIYNHGIPFPLISSCVMTQDYTAKKSIKAWADLCVKHDFHMSREEVFSGLKFYAFDCVYQEKYEESFTERVDVLRDISNEHVFDNILVEVEQELFYSYEDVLKHYKSALEKGYEGLMLKAEDSPYKCGRSTYKEDTMHKLKPYVSFDARILGVVQATKVDPNAEKKTNELGRSVTSKKKGDRILIEKAADFQVEYNGEFVYPTIAKTDEEKEEIWANQEDYIGKMIEYKGLLIGSLIVPRHPVMTRWREDKD</sequence>
<dbReference type="InterPro" id="IPR012310">
    <property type="entry name" value="DNA_ligase_ATP-dep_cent"/>
</dbReference>
<protein>
    <recommendedName>
        <fullName evidence="6">ATP-dependent DNA ligase family profile domain-containing protein</fullName>
    </recommendedName>
</protein>
<dbReference type="PROSITE" id="PS00333">
    <property type="entry name" value="DNA_LIGASE_A2"/>
    <property type="match status" value="1"/>
</dbReference>
<evidence type="ECO:0000256" key="3">
    <source>
        <dbReference type="ARBA" id="ARBA00022705"/>
    </source>
</evidence>
<dbReference type="EMBL" id="LAZR01010192">
    <property type="protein sequence ID" value="KKM68307.1"/>
    <property type="molecule type" value="Genomic_DNA"/>
</dbReference>
<evidence type="ECO:0000259" key="6">
    <source>
        <dbReference type="PROSITE" id="PS50160"/>
    </source>
</evidence>